<dbReference type="AlphaFoldDB" id="A0A8J6XZU1"/>
<evidence type="ECO:0000259" key="2">
    <source>
        <dbReference type="Pfam" id="PF22640"/>
    </source>
</evidence>
<dbReference type="SUPFAM" id="SSF53448">
    <property type="entry name" value="Nucleotide-diphospho-sugar transferases"/>
    <property type="match status" value="1"/>
</dbReference>
<evidence type="ECO:0000313" key="3">
    <source>
        <dbReference type="EMBL" id="MBD3868470.1"/>
    </source>
</evidence>
<dbReference type="InterPro" id="IPR029044">
    <property type="entry name" value="Nucleotide-diphossugar_trans"/>
</dbReference>
<dbReference type="PANTHER" id="PTHR46390">
    <property type="entry name" value="MANNOSE-1-PHOSPHATE GUANYLYLTRANSFERASE"/>
    <property type="match status" value="1"/>
</dbReference>
<dbReference type="Pfam" id="PF22640">
    <property type="entry name" value="ManC_GMP_beta-helix"/>
    <property type="match status" value="1"/>
</dbReference>
<dbReference type="GO" id="GO:0004475">
    <property type="term" value="F:mannose-1-phosphate guanylyltransferase (GTP) activity"/>
    <property type="evidence" value="ECO:0007669"/>
    <property type="project" value="InterPro"/>
</dbReference>
<organism evidence="3 4">
    <name type="scientific">Candidatus Polarisedimenticola svalbardensis</name>
    <dbReference type="NCBI Taxonomy" id="2886004"/>
    <lineage>
        <taxon>Bacteria</taxon>
        <taxon>Pseudomonadati</taxon>
        <taxon>Acidobacteriota</taxon>
        <taxon>Candidatus Polarisedimenticolia</taxon>
        <taxon>Candidatus Polarisedimenticolales</taxon>
        <taxon>Candidatus Polarisedimenticolaceae</taxon>
        <taxon>Candidatus Polarisedimenticola</taxon>
    </lineage>
</organism>
<dbReference type="InterPro" id="IPR051161">
    <property type="entry name" value="Mannose-6P_isomerase_type2"/>
</dbReference>
<evidence type="ECO:0000313" key="4">
    <source>
        <dbReference type="Proteomes" id="UP000648239"/>
    </source>
</evidence>
<dbReference type="InterPro" id="IPR049577">
    <property type="entry name" value="GMPP_N"/>
</dbReference>
<dbReference type="EMBL" id="JACXWD010000032">
    <property type="protein sequence ID" value="MBD3868470.1"/>
    <property type="molecule type" value="Genomic_DNA"/>
</dbReference>
<dbReference type="SUPFAM" id="SSF159283">
    <property type="entry name" value="Guanosine diphospho-D-mannose pyrophosphorylase/mannose-6-phosphate isomerase linker domain"/>
    <property type="match status" value="1"/>
</dbReference>
<dbReference type="CDD" id="cd02509">
    <property type="entry name" value="GDP-M1P_Guanylyltransferase"/>
    <property type="match status" value="1"/>
</dbReference>
<comment type="caution">
    <text evidence="3">The sequence shown here is derived from an EMBL/GenBank/DDBJ whole genome shotgun (WGS) entry which is preliminary data.</text>
</comment>
<dbReference type="Proteomes" id="UP000648239">
    <property type="component" value="Unassembled WGS sequence"/>
</dbReference>
<dbReference type="InterPro" id="IPR005835">
    <property type="entry name" value="NTP_transferase_dom"/>
</dbReference>
<accession>A0A8J6XZU1</accession>
<gene>
    <name evidence="3" type="ORF">IFK94_10140</name>
</gene>
<feature type="domain" description="MannoseP isomerase/GMP-like beta-helix" evidence="2">
    <location>
        <begin position="280"/>
        <end position="333"/>
    </location>
</feature>
<protein>
    <submittedName>
        <fullName evidence="3">Mannose-1-phosphate guanylyltransferase</fullName>
    </submittedName>
</protein>
<name>A0A8J6XZU1_9BACT</name>
<dbReference type="GO" id="GO:0009298">
    <property type="term" value="P:GDP-mannose biosynthetic process"/>
    <property type="evidence" value="ECO:0007669"/>
    <property type="project" value="TreeGrafter"/>
</dbReference>
<dbReference type="Pfam" id="PF00483">
    <property type="entry name" value="NTP_transferase"/>
    <property type="match status" value="1"/>
</dbReference>
<evidence type="ECO:0000259" key="1">
    <source>
        <dbReference type="Pfam" id="PF00483"/>
    </source>
</evidence>
<dbReference type="InterPro" id="IPR054566">
    <property type="entry name" value="ManC/GMP-like_b-helix"/>
</dbReference>
<sequence length="342" mass="37732">MDRFHVVLLAGGSGTRFWPHSRQDNPKQFLALYGKDPLLVSTWKRARRLAPESRIWVVAPRALQARVRKLLPGLQRDNLVVEPSGRDTAPAIALACAAVEARDRTAVVGIFPTDHVIRDVPAFTAAVRRAAGAAEQGSLVCLGIRPDRPATGFGYLKCSTLPEKDGVASVAEFVEKPDSARARRFLKSGRYLWNGGMFVWKASRFLEELQSTAPRIRRAVERHLSGEKGAWERATRLSVDYAVMEQAADVKVVALDAGWDDLGSWDAAGRLRVRDPHARNRILLDSDNSVVFAGEKMVALVGVPDVMVVDSGDALLVVAREKTEQVKSVVDTLKKRKRKDLL</sequence>
<feature type="domain" description="Nucleotidyl transferase" evidence="1">
    <location>
        <begin position="7"/>
        <end position="267"/>
    </location>
</feature>
<dbReference type="Gene3D" id="3.90.550.10">
    <property type="entry name" value="Spore Coat Polysaccharide Biosynthesis Protein SpsA, Chain A"/>
    <property type="match status" value="1"/>
</dbReference>
<proteinExistence type="predicted"/>
<keyword evidence="3" id="KW-0808">Transferase</keyword>
<keyword evidence="3" id="KW-0548">Nucleotidyltransferase</keyword>
<dbReference type="PANTHER" id="PTHR46390:SF1">
    <property type="entry name" value="MANNOSE-1-PHOSPHATE GUANYLYLTRANSFERASE"/>
    <property type="match status" value="1"/>
</dbReference>
<reference evidence="3 4" key="1">
    <citation type="submission" date="2020-08" db="EMBL/GenBank/DDBJ databases">
        <title>Acidobacteriota in marine sediments use diverse sulfur dissimilation pathways.</title>
        <authorList>
            <person name="Wasmund K."/>
        </authorList>
    </citation>
    <scope>NUCLEOTIDE SEQUENCE [LARGE SCALE GENOMIC DNA]</scope>
    <source>
        <strain evidence="3">MAG AM4</strain>
    </source>
</reference>